<evidence type="ECO:0000313" key="3">
    <source>
        <dbReference type="Proteomes" id="UP000324222"/>
    </source>
</evidence>
<evidence type="ECO:0000313" key="2">
    <source>
        <dbReference type="EMBL" id="MPC87293.1"/>
    </source>
</evidence>
<feature type="chain" id="PRO_5022868947" description="Secreted protein" evidence="1">
    <location>
        <begin position="26"/>
        <end position="78"/>
    </location>
</feature>
<protein>
    <recommendedName>
        <fullName evidence="4">Secreted protein</fullName>
    </recommendedName>
</protein>
<keyword evidence="1" id="KW-0732">Signal</keyword>
<sequence>MEEVVVVMVVVVVVLLSSPLSPLHAPYLHPTAYYYPLFSPHKKPSTSTPLSSPSCPASSIFLRLPGSICKEHIKMSEE</sequence>
<name>A0A5B7IYF7_PORTR</name>
<proteinExistence type="predicted"/>
<keyword evidence="3" id="KW-1185">Reference proteome</keyword>
<dbReference type="AlphaFoldDB" id="A0A5B7IYF7"/>
<comment type="caution">
    <text evidence="2">The sequence shown here is derived from an EMBL/GenBank/DDBJ whole genome shotgun (WGS) entry which is preliminary data.</text>
</comment>
<evidence type="ECO:0008006" key="4">
    <source>
        <dbReference type="Google" id="ProtNLM"/>
    </source>
</evidence>
<dbReference type="EMBL" id="VSRR010074058">
    <property type="protein sequence ID" value="MPC87293.1"/>
    <property type="molecule type" value="Genomic_DNA"/>
</dbReference>
<evidence type="ECO:0000256" key="1">
    <source>
        <dbReference type="SAM" id="SignalP"/>
    </source>
</evidence>
<accession>A0A5B7IYF7</accession>
<reference evidence="2 3" key="1">
    <citation type="submission" date="2019-05" db="EMBL/GenBank/DDBJ databases">
        <title>Another draft genome of Portunus trituberculatus and its Hox gene families provides insights of decapod evolution.</title>
        <authorList>
            <person name="Jeong J.-H."/>
            <person name="Song I."/>
            <person name="Kim S."/>
            <person name="Choi T."/>
            <person name="Kim D."/>
            <person name="Ryu S."/>
            <person name="Kim W."/>
        </authorList>
    </citation>
    <scope>NUCLEOTIDE SEQUENCE [LARGE SCALE GENOMIC DNA]</scope>
    <source>
        <tissue evidence="2">Muscle</tissue>
    </source>
</reference>
<dbReference type="Proteomes" id="UP000324222">
    <property type="component" value="Unassembled WGS sequence"/>
</dbReference>
<gene>
    <name evidence="2" type="ORF">E2C01_082151</name>
</gene>
<organism evidence="2 3">
    <name type="scientific">Portunus trituberculatus</name>
    <name type="common">Swimming crab</name>
    <name type="synonym">Neptunus trituberculatus</name>
    <dbReference type="NCBI Taxonomy" id="210409"/>
    <lineage>
        <taxon>Eukaryota</taxon>
        <taxon>Metazoa</taxon>
        <taxon>Ecdysozoa</taxon>
        <taxon>Arthropoda</taxon>
        <taxon>Crustacea</taxon>
        <taxon>Multicrustacea</taxon>
        <taxon>Malacostraca</taxon>
        <taxon>Eumalacostraca</taxon>
        <taxon>Eucarida</taxon>
        <taxon>Decapoda</taxon>
        <taxon>Pleocyemata</taxon>
        <taxon>Brachyura</taxon>
        <taxon>Eubrachyura</taxon>
        <taxon>Portunoidea</taxon>
        <taxon>Portunidae</taxon>
        <taxon>Portuninae</taxon>
        <taxon>Portunus</taxon>
    </lineage>
</organism>
<feature type="signal peptide" evidence="1">
    <location>
        <begin position="1"/>
        <end position="25"/>
    </location>
</feature>